<dbReference type="HOGENOM" id="CLU_1494557_0_0_5"/>
<dbReference type="Proteomes" id="UP000002931">
    <property type="component" value="Unassembled WGS sequence"/>
</dbReference>
<evidence type="ECO:0000313" key="2">
    <source>
        <dbReference type="Proteomes" id="UP000002931"/>
    </source>
</evidence>
<reference evidence="1 2" key="1">
    <citation type="journal article" date="2010" name="J. Bacteriol.">
        <title>Genome sequences of Pelagibaca bermudensis HTCC2601T and Maritimibacter alkaliphilus HTCC2654T, the type strains of two marine Roseobacter genera.</title>
        <authorList>
            <person name="Thrash J.C."/>
            <person name="Cho J.C."/>
            <person name="Ferriera S."/>
            <person name="Johnson J."/>
            <person name="Vergin K.L."/>
            <person name="Giovannoni S.J."/>
        </authorList>
    </citation>
    <scope>NUCLEOTIDE SEQUENCE [LARGE SCALE GENOMIC DNA]</scope>
    <source>
        <strain evidence="1 2">HTCC2654</strain>
    </source>
</reference>
<organism evidence="1 2">
    <name type="scientific">Maritimibacter alkaliphilus HTCC2654</name>
    <dbReference type="NCBI Taxonomy" id="314271"/>
    <lineage>
        <taxon>Bacteria</taxon>
        <taxon>Pseudomonadati</taxon>
        <taxon>Pseudomonadota</taxon>
        <taxon>Alphaproteobacteria</taxon>
        <taxon>Rhodobacterales</taxon>
        <taxon>Roseobacteraceae</taxon>
        <taxon>Maritimibacter</taxon>
    </lineage>
</organism>
<comment type="caution">
    <text evidence="1">The sequence shown here is derived from an EMBL/GenBank/DDBJ whole genome shotgun (WGS) entry which is preliminary data.</text>
</comment>
<dbReference type="STRING" id="314271.RB2654_05024"/>
<protein>
    <submittedName>
        <fullName evidence="1">Uncharacterized protein</fullName>
    </submittedName>
</protein>
<evidence type="ECO:0000313" key="1">
    <source>
        <dbReference type="EMBL" id="EAQ10958.1"/>
    </source>
</evidence>
<sequence>MLAAYLAGASRAHADTEDIAVKAAELAPGRFSWRKYPEQINIETIRKRLWDASSEKMGRLLTGSERDGWLLTEAGLQFCREHSDQLENPEEGSIRLSQKEQAWATRERGRMQAETAFRKWKDGLIDEIQPVEAERFFRIDDYIVGELRRSRVKRARDIFAADQTMSEAINEIAKKVRDRD</sequence>
<proteinExistence type="predicted"/>
<keyword evidence="2" id="KW-1185">Reference proteome</keyword>
<accession>A3VLF3</accession>
<name>A3VLF3_9RHOB</name>
<dbReference type="EMBL" id="AAMT01000022">
    <property type="protein sequence ID" value="EAQ10958.1"/>
    <property type="molecule type" value="Genomic_DNA"/>
</dbReference>
<gene>
    <name evidence="1" type="ORF">RB2654_05024</name>
</gene>
<dbReference type="AlphaFoldDB" id="A3VLF3"/>